<keyword evidence="3" id="KW-0479">Metal-binding</keyword>
<evidence type="ECO:0000313" key="12">
    <source>
        <dbReference type="Proteomes" id="UP000812966"/>
    </source>
</evidence>
<comment type="cofactor">
    <cofactor evidence="1">
        <name>Zn(2+)</name>
        <dbReference type="ChEBI" id="CHEBI:29105"/>
    </cofactor>
</comment>
<dbReference type="CDD" id="cd01286">
    <property type="entry name" value="deoxycytidylate_deaminase"/>
    <property type="match status" value="1"/>
</dbReference>
<dbReference type="Proteomes" id="UP000812966">
    <property type="component" value="Unassembled WGS sequence"/>
</dbReference>
<comment type="similarity">
    <text evidence="2">Belongs to the cytidine and deoxycytidylate deaminase family.</text>
</comment>
<gene>
    <name evidence="11" type="ORF">FFLO_00637</name>
</gene>
<dbReference type="EC" id="3.5.4.12" evidence="7"/>
<evidence type="ECO:0000256" key="7">
    <source>
        <dbReference type="ARBA" id="ARBA00038938"/>
    </source>
</evidence>
<evidence type="ECO:0000256" key="1">
    <source>
        <dbReference type="ARBA" id="ARBA00001947"/>
    </source>
</evidence>
<organism evidence="11 12">
    <name type="scientific">Filobasidium floriforme</name>
    <dbReference type="NCBI Taxonomy" id="5210"/>
    <lineage>
        <taxon>Eukaryota</taxon>
        <taxon>Fungi</taxon>
        <taxon>Dikarya</taxon>
        <taxon>Basidiomycota</taxon>
        <taxon>Agaricomycotina</taxon>
        <taxon>Tremellomycetes</taxon>
        <taxon>Filobasidiales</taxon>
        <taxon>Filobasidiaceae</taxon>
        <taxon>Filobasidium</taxon>
    </lineage>
</organism>
<dbReference type="GO" id="GO:0009165">
    <property type="term" value="P:nucleotide biosynthetic process"/>
    <property type="evidence" value="ECO:0007669"/>
    <property type="project" value="UniProtKB-KW"/>
</dbReference>
<dbReference type="Gene3D" id="3.40.140.10">
    <property type="entry name" value="Cytidine Deaminase, domain 2"/>
    <property type="match status" value="1"/>
</dbReference>
<accession>A0A8K0JRZ6</accession>
<evidence type="ECO:0000259" key="10">
    <source>
        <dbReference type="PROSITE" id="PS51747"/>
    </source>
</evidence>
<keyword evidence="6" id="KW-0862">Zinc</keyword>
<dbReference type="InterPro" id="IPR002125">
    <property type="entry name" value="CMP_dCMP_dom"/>
</dbReference>
<dbReference type="AlphaFoldDB" id="A0A8K0JRZ6"/>
<dbReference type="Gene3D" id="3.40.50.300">
    <property type="entry name" value="P-loop containing nucleotide triphosphate hydrolases"/>
    <property type="match status" value="1"/>
</dbReference>
<dbReference type="InterPro" id="IPR035105">
    <property type="entry name" value="Deoxycytidylate_deaminase_dom"/>
</dbReference>
<dbReference type="GO" id="GO:0008270">
    <property type="term" value="F:zinc ion binding"/>
    <property type="evidence" value="ECO:0007669"/>
    <property type="project" value="InterPro"/>
</dbReference>
<dbReference type="GO" id="GO:0005737">
    <property type="term" value="C:cytoplasm"/>
    <property type="evidence" value="ECO:0007669"/>
    <property type="project" value="TreeGrafter"/>
</dbReference>
<keyword evidence="4" id="KW-0545">Nucleotide biosynthesis</keyword>
<keyword evidence="12" id="KW-1185">Reference proteome</keyword>
<evidence type="ECO:0000256" key="2">
    <source>
        <dbReference type="ARBA" id="ARBA00006576"/>
    </source>
</evidence>
<evidence type="ECO:0000313" key="11">
    <source>
        <dbReference type="EMBL" id="KAG7571454.1"/>
    </source>
</evidence>
<feature type="domain" description="CMP/dCMP-type deaminase" evidence="10">
    <location>
        <begin position="189"/>
        <end position="327"/>
    </location>
</feature>
<evidence type="ECO:0000256" key="8">
    <source>
        <dbReference type="ARBA" id="ARBA00041763"/>
    </source>
</evidence>
<dbReference type="InterPro" id="IPR015517">
    <property type="entry name" value="dCMP_deaminase-rel"/>
</dbReference>
<dbReference type="SUPFAM" id="SSF53927">
    <property type="entry name" value="Cytidine deaminase-like"/>
    <property type="match status" value="1"/>
</dbReference>
<keyword evidence="5" id="KW-0378">Hydrolase</keyword>
<protein>
    <recommendedName>
        <fullName evidence="9">Deoxycytidylate deaminase</fullName>
        <ecNumber evidence="7">3.5.4.12</ecNumber>
    </recommendedName>
    <alternativeName>
        <fullName evidence="8">dCMP deaminase</fullName>
    </alternativeName>
</protein>
<evidence type="ECO:0000256" key="3">
    <source>
        <dbReference type="ARBA" id="ARBA00022723"/>
    </source>
</evidence>
<evidence type="ECO:0000256" key="4">
    <source>
        <dbReference type="ARBA" id="ARBA00022727"/>
    </source>
</evidence>
<reference evidence="11" key="1">
    <citation type="submission" date="2020-04" db="EMBL/GenBank/DDBJ databases">
        <title>Analysis of mating type loci in Filobasidium floriforme.</title>
        <authorList>
            <person name="Nowrousian M."/>
        </authorList>
    </citation>
    <scope>NUCLEOTIDE SEQUENCE</scope>
    <source>
        <strain evidence="11">CBS 6242</strain>
    </source>
</reference>
<name>A0A8K0JRZ6_9TREE</name>
<dbReference type="InterPro" id="IPR027417">
    <property type="entry name" value="P-loop_NTPase"/>
</dbReference>
<dbReference type="PROSITE" id="PS51747">
    <property type="entry name" value="CYT_DCMP_DEAMINASES_2"/>
    <property type="match status" value="1"/>
</dbReference>
<evidence type="ECO:0000256" key="5">
    <source>
        <dbReference type="ARBA" id="ARBA00022801"/>
    </source>
</evidence>
<dbReference type="SUPFAM" id="SSF52540">
    <property type="entry name" value="P-loop containing nucleoside triphosphate hydrolases"/>
    <property type="match status" value="1"/>
</dbReference>
<dbReference type="FunFam" id="3.40.140.10:FF:000035">
    <property type="entry name" value="dCMP deaminase"/>
    <property type="match status" value="1"/>
</dbReference>
<dbReference type="EMBL" id="JABELV010000007">
    <property type="protein sequence ID" value="KAG7571454.1"/>
    <property type="molecule type" value="Genomic_DNA"/>
</dbReference>
<evidence type="ECO:0000256" key="9">
    <source>
        <dbReference type="ARBA" id="ARBA00071582"/>
    </source>
</evidence>
<comment type="caution">
    <text evidence="11">The sequence shown here is derived from an EMBL/GenBank/DDBJ whole genome shotgun (WGS) entry which is preliminary data.</text>
</comment>
<dbReference type="InterPro" id="IPR016193">
    <property type="entry name" value="Cytidine_deaminase-like"/>
</dbReference>
<dbReference type="PANTHER" id="PTHR11086:SF18">
    <property type="entry name" value="DEOXYCYTIDYLATE DEAMINASE"/>
    <property type="match status" value="1"/>
</dbReference>
<proteinExistence type="inferred from homology"/>
<dbReference type="InterPro" id="IPR016192">
    <property type="entry name" value="APOBEC/CMP_deaminase_Zn-bd"/>
</dbReference>
<dbReference type="PANTHER" id="PTHR11086">
    <property type="entry name" value="DEOXYCYTIDYLATE DEAMINASE-RELATED"/>
    <property type="match status" value="1"/>
</dbReference>
<dbReference type="GO" id="GO:0004132">
    <property type="term" value="F:dCMP deaminase activity"/>
    <property type="evidence" value="ECO:0007669"/>
    <property type="project" value="UniProtKB-EC"/>
</dbReference>
<sequence>MFVVLVGTPGSGKDTIARYLESKHGFLRVGTEATGKAGQPSTLTTKEYPFPSRNYLLNHITQNWKSDFVTTCLTTEAELLPFIKRPSVLVVAVDGPLLARWKRKKSKATEDGPSISLEDFVAQHDDLMNSATSRGPTTSEIPTTTPKNCLRALMSHAHLTIMNSFGTIPDLEKHLDEINLLDPERLRPGWDGYFMTLACLASLRSNCMKRRVGAILVRSKRILSTGYNGTPRGVKNCNDGGCKRCNTASRGGEGLDGCLCLHAEENALLEAGRERIGEDSVIYCNTCPCLTCSVKIVQCGVREVVYNLSYAMEEASAKILEEGGVKLRKMEVRREVV</sequence>
<evidence type="ECO:0000256" key="6">
    <source>
        <dbReference type="ARBA" id="ARBA00022833"/>
    </source>
</evidence>
<dbReference type="PROSITE" id="PS00903">
    <property type="entry name" value="CYT_DCMP_DEAMINASES_1"/>
    <property type="match status" value="1"/>
</dbReference>
<dbReference type="Pfam" id="PF00383">
    <property type="entry name" value="dCMP_cyt_deam_1"/>
    <property type="match status" value="1"/>
</dbReference>